<name>A0A166JC98_9AGAM</name>
<evidence type="ECO:0000256" key="1">
    <source>
        <dbReference type="SAM" id="MobiDB-lite"/>
    </source>
</evidence>
<dbReference type="EMBL" id="KV417553">
    <property type="protein sequence ID" value="KZP20714.1"/>
    <property type="molecule type" value="Genomic_DNA"/>
</dbReference>
<dbReference type="Proteomes" id="UP000076532">
    <property type="component" value="Unassembled WGS sequence"/>
</dbReference>
<keyword evidence="3" id="KW-1185">Reference proteome</keyword>
<proteinExistence type="predicted"/>
<evidence type="ECO:0000313" key="3">
    <source>
        <dbReference type="Proteomes" id="UP000076532"/>
    </source>
</evidence>
<protein>
    <submittedName>
        <fullName evidence="2">Uncharacterized protein</fullName>
    </submittedName>
</protein>
<organism evidence="2 3">
    <name type="scientific">Athelia psychrophila</name>
    <dbReference type="NCBI Taxonomy" id="1759441"/>
    <lineage>
        <taxon>Eukaryota</taxon>
        <taxon>Fungi</taxon>
        <taxon>Dikarya</taxon>
        <taxon>Basidiomycota</taxon>
        <taxon>Agaricomycotina</taxon>
        <taxon>Agaricomycetes</taxon>
        <taxon>Agaricomycetidae</taxon>
        <taxon>Atheliales</taxon>
        <taxon>Atheliaceae</taxon>
        <taxon>Athelia</taxon>
    </lineage>
</organism>
<reference evidence="2 3" key="1">
    <citation type="journal article" date="2016" name="Mol. Biol. Evol.">
        <title>Comparative Genomics of Early-Diverging Mushroom-Forming Fungi Provides Insights into the Origins of Lignocellulose Decay Capabilities.</title>
        <authorList>
            <person name="Nagy L.G."/>
            <person name="Riley R."/>
            <person name="Tritt A."/>
            <person name="Adam C."/>
            <person name="Daum C."/>
            <person name="Floudas D."/>
            <person name="Sun H."/>
            <person name="Yadav J.S."/>
            <person name="Pangilinan J."/>
            <person name="Larsson K.H."/>
            <person name="Matsuura K."/>
            <person name="Barry K."/>
            <person name="Labutti K."/>
            <person name="Kuo R."/>
            <person name="Ohm R.A."/>
            <person name="Bhattacharya S.S."/>
            <person name="Shirouzu T."/>
            <person name="Yoshinaga Y."/>
            <person name="Martin F.M."/>
            <person name="Grigoriev I.V."/>
            <person name="Hibbett D.S."/>
        </authorList>
    </citation>
    <scope>NUCLEOTIDE SEQUENCE [LARGE SCALE GENOMIC DNA]</scope>
    <source>
        <strain evidence="2 3">CBS 109695</strain>
    </source>
</reference>
<feature type="region of interest" description="Disordered" evidence="1">
    <location>
        <begin position="90"/>
        <end position="116"/>
    </location>
</feature>
<gene>
    <name evidence="2" type="ORF">FIBSPDRAFT_1022243</name>
</gene>
<dbReference type="AlphaFoldDB" id="A0A166JC98"/>
<evidence type="ECO:0000313" key="2">
    <source>
        <dbReference type="EMBL" id="KZP20714.1"/>
    </source>
</evidence>
<sequence length="116" mass="12349">MAPSSQSLFGDFGQPLTLTEIQITIAAYEEWNWRVTRLPAALQSPVSKKHSFGKNDTIAQAFVMLVLSAQSPCFGIDVFLSVVDVEDVPAGPPERVVSEDPSTAGAGTSPVLSVTK</sequence>
<accession>A0A166JC98</accession>